<feature type="domain" description="Bacterial type II secretion system protein E" evidence="4">
    <location>
        <begin position="370"/>
        <end position="384"/>
    </location>
</feature>
<dbReference type="EMBL" id="BMLY01000007">
    <property type="protein sequence ID" value="GGP27793.1"/>
    <property type="molecule type" value="Genomic_DNA"/>
</dbReference>
<dbReference type="RefSeq" id="WP_188697339.1">
    <property type="nucleotide sequence ID" value="NZ_BMLY01000007.1"/>
</dbReference>
<dbReference type="Pfam" id="PF00437">
    <property type="entry name" value="T2SSE"/>
    <property type="match status" value="1"/>
</dbReference>
<evidence type="ECO:0000256" key="1">
    <source>
        <dbReference type="ARBA" id="ARBA00006611"/>
    </source>
</evidence>
<dbReference type="Proteomes" id="UP000621859">
    <property type="component" value="Unassembled WGS sequence"/>
</dbReference>
<dbReference type="SUPFAM" id="SSF160246">
    <property type="entry name" value="EspE N-terminal domain-like"/>
    <property type="match status" value="1"/>
</dbReference>
<dbReference type="InterPro" id="IPR003593">
    <property type="entry name" value="AAA+_ATPase"/>
</dbReference>
<gene>
    <name evidence="5" type="ORF">GCM10010971_36120</name>
</gene>
<keyword evidence="3" id="KW-0067">ATP-binding</keyword>
<comment type="caution">
    <text evidence="5">The sequence shown here is derived from an EMBL/GenBank/DDBJ whole genome shotgun (WGS) entry which is preliminary data.</text>
</comment>
<name>A0ABQ2PQ84_9NEIS</name>
<dbReference type="InterPro" id="IPR027417">
    <property type="entry name" value="P-loop_NTPase"/>
</dbReference>
<dbReference type="SMART" id="SM00382">
    <property type="entry name" value="AAA"/>
    <property type="match status" value="1"/>
</dbReference>
<evidence type="ECO:0000313" key="6">
    <source>
        <dbReference type="Proteomes" id="UP000621859"/>
    </source>
</evidence>
<evidence type="ECO:0000256" key="3">
    <source>
        <dbReference type="ARBA" id="ARBA00022840"/>
    </source>
</evidence>
<dbReference type="Gene3D" id="3.40.50.300">
    <property type="entry name" value="P-loop containing nucleotide triphosphate hydrolases"/>
    <property type="match status" value="1"/>
</dbReference>
<proteinExistence type="inferred from homology"/>
<dbReference type="SUPFAM" id="SSF52540">
    <property type="entry name" value="P-loop containing nucleoside triphosphate hydrolases"/>
    <property type="match status" value="1"/>
</dbReference>
<dbReference type="CDD" id="cd01129">
    <property type="entry name" value="PulE-GspE-like"/>
    <property type="match status" value="1"/>
</dbReference>
<dbReference type="PANTHER" id="PTHR30258">
    <property type="entry name" value="TYPE II SECRETION SYSTEM PROTEIN GSPE-RELATED"/>
    <property type="match status" value="1"/>
</dbReference>
<dbReference type="InterPro" id="IPR001482">
    <property type="entry name" value="T2SS/T4SS_dom"/>
</dbReference>
<sequence length="549" mass="59897">MNPQQQAMADMLVDCGLIDQDGLAVATAEQRHTGLALGPQLVALGLLDEARLANAIAGFGNDVEPAPTQFEPDEAAIVQVPEKLARELQFCPVRWQASDNVLLIAVSTPMPFVARDRLRWRLSGVSALRVCHVTQSVLQCWLNESYPRRLEIEPLLVAIDAGSGAGANPVANLVQQMLDHAAHWRASDIHFEPEAAFVRIRYRVDGVMVPIRILHIRYWSPMLVRLKGLAGMDITETRLPQDGRFSLDDGTRQLDIRVASLPVVHGENLVLRLLERNRTLLQLEDLGLQGHALQSLRELIRRPAGLILLTGPTGSGKTSTLYSILAHLNNSSVNIMTLEDPVEYKLAGVRQSSAGDSGQTGFAEGVRALLRQDPDIILIGEIRDTATAQAALRAAMTGHLVFATLHTNSAIGALPRLQDLGVSTALLADNVLGVIAQRLIRKLCAHCRQPDTDADFAASAGQPHGYSATGCPRCDQRGYRGRVAVMEQLLLTPELVDLFLQPAQRSNALEQARRMGYRSLQDEVAGYVTAGITDLAEARRVIDFADQAR</sequence>
<organism evidence="5 6">
    <name type="scientific">Silvimonas amylolytica</name>
    <dbReference type="NCBI Taxonomy" id="449663"/>
    <lineage>
        <taxon>Bacteria</taxon>
        <taxon>Pseudomonadati</taxon>
        <taxon>Pseudomonadota</taxon>
        <taxon>Betaproteobacteria</taxon>
        <taxon>Neisseriales</taxon>
        <taxon>Chitinibacteraceae</taxon>
        <taxon>Silvimonas</taxon>
    </lineage>
</organism>
<evidence type="ECO:0000259" key="4">
    <source>
        <dbReference type="PROSITE" id="PS00662"/>
    </source>
</evidence>
<dbReference type="PANTHER" id="PTHR30258:SF2">
    <property type="entry name" value="COMG OPERON PROTEIN 1"/>
    <property type="match status" value="1"/>
</dbReference>
<keyword evidence="2" id="KW-0547">Nucleotide-binding</keyword>
<dbReference type="InterPro" id="IPR037257">
    <property type="entry name" value="T2SS_E_N_sf"/>
</dbReference>
<dbReference type="Pfam" id="PF05157">
    <property type="entry name" value="MshEN"/>
    <property type="match status" value="1"/>
</dbReference>
<accession>A0ABQ2PQ84</accession>
<comment type="similarity">
    <text evidence="1">Belongs to the GSP E family.</text>
</comment>
<evidence type="ECO:0000313" key="5">
    <source>
        <dbReference type="EMBL" id="GGP27793.1"/>
    </source>
</evidence>
<dbReference type="InterPro" id="IPR007831">
    <property type="entry name" value="T2SS_GspE_N"/>
</dbReference>
<protein>
    <submittedName>
        <fullName evidence="5">Type II secretion system protein E</fullName>
    </submittedName>
</protein>
<dbReference type="PROSITE" id="PS00662">
    <property type="entry name" value="T2SP_E"/>
    <property type="match status" value="1"/>
</dbReference>
<reference evidence="6" key="1">
    <citation type="journal article" date="2019" name="Int. J. Syst. Evol. Microbiol.">
        <title>The Global Catalogue of Microorganisms (GCM) 10K type strain sequencing project: providing services to taxonomists for standard genome sequencing and annotation.</title>
        <authorList>
            <consortium name="The Broad Institute Genomics Platform"/>
            <consortium name="The Broad Institute Genome Sequencing Center for Infectious Disease"/>
            <person name="Wu L."/>
            <person name="Ma J."/>
        </authorList>
    </citation>
    <scope>NUCLEOTIDE SEQUENCE [LARGE SCALE GENOMIC DNA]</scope>
    <source>
        <strain evidence="6">CGMCC 1.8860</strain>
    </source>
</reference>
<evidence type="ECO:0000256" key="2">
    <source>
        <dbReference type="ARBA" id="ARBA00022741"/>
    </source>
</evidence>
<dbReference type="Gene3D" id="3.30.450.90">
    <property type="match status" value="1"/>
</dbReference>
<keyword evidence="6" id="KW-1185">Reference proteome</keyword>